<dbReference type="EMBL" id="JYDO01000004">
    <property type="protein sequence ID" value="KRZ80039.1"/>
    <property type="molecule type" value="Genomic_DNA"/>
</dbReference>
<name>A0A0V1N7R3_9BILA</name>
<organism evidence="2 3">
    <name type="scientific">Trichinella papuae</name>
    <dbReference type="NCBI Taxonomy" id="268474"/>
    <lineage>
        <taxon>Eukaryota</taxon>
        <taxon>Metazoa</taxon>
        <taxon>Ecdysozoa</taxon>
        <taxon>Nematoda</taxon>
        <taxon>Enoplea</taxon>
        <taxon>Dorylaimia</taxon>
        <taxon>Trichinellida</taxon>
        <taxon>Trichinellidae</taxon>
        <taxon>Trichinella</taxon>
    </lineage>
</organism>
<comment type="caution">
    <text evidence="2">The sequence shown here is derived from an EMBL/GenBank/DDBJ whole genome shotgun (WGS) entry which is preliminary data.</text>
</comment>
<evidence type="ECO:0000256" key="1">
    <source>
        <dbReference type="SAM" id="Phobius"/>
    </source>
</evidence>
<keyword evidence="3" id="KW-1185">Reference proteome</keyword>
<reference evidence="2 3" key="1">
    <citation type="submission" date="2015-01" db="EMBL/GenBank/DDBJ databases">
        <title>Evolution of Trichinella species and genotypes.</title>
        <authorList>
            <person name="Korhonen P.K."/>
            <person name="Edoardo P."/>
            <person name="Giuseppe L.R."/>
            <person name="Gasser R.B."/>
        </authorList>
    </citation>
    <scope>NUCLEOTIDE SEQUENCE [LARGE SCALE GENOMIC DNA]</scope>
    <source>
        <strain evidence="2">ISS1980</strain>
    </source>
</reference>
<dbReference type="AlphaFoldDB" id="A0A0V1N7R3"/>
<accession>A0A0V1N7R3</accession>
<protein>
    <submittedName>
        <fullName evidence="2">Uncharacterized protein</fullName>
    </submittedName>
</protein>
<keyword evidence="1" id="KW-1133">Transmembrane helix</keyword>
<evidence type="ECO:0000313" key="2">
    <source>
        <dbReference type="EMBL" id="KRZ80039.1"/>
    </source>
</evidence>
<proteinExistence type="predicted"/>
<keyword evidence="1" id="KW-0472">Membrane</keyword>
<feature type="non-terminal residue" evidence="2">
    <location>
        <position position="75"/>
    </location>
</feature>
<dbReference type="Proteomes" id="UP000054843">
    <property type="component" value="Unassembled WGS sequence"/>
</dbReference>
<feature type="non-terminal residue" evidence="2">
    <location>
        <position position="1"/>
    </location>
</feature>
<evidence type="ECO:0000313" key="3">
    <source>
        <dbReference type="Proteomes" id="UP000054843"/>
    </source>
</evidence>
<feature type="transmembrane region" description="Helical" evidence="1">
    <location>
        <begin position="20"/>
        <end position="43"/>
    </location>
</feature>
<gene>
    <name evidence="2" type="ORF">T10_12646</name>
</gene>
<sequence length="75" mass="8119">LISVKHQPSSRTVVFVSSSSSALCFSSSLTLFTQLSVVLVVNLKQKMPSKKRSQESSAILNNLSISTCSCRGTRK</sequence>
<keyword evidence="1" id="KW-0812">Transmembrane</keyword>